<evidence type="ECO:0000256" key="5">
    <source>
        <dbReference type="ARBA" id="ARBA00022737"/>
    </source>
</evidence>
<dbReference type="GO" id="GO:0005874">
    <property type="term" value="C:microtubule"/>
    <property type="evidence" value="ECO:0007669"/>
    <property type="project" value="UniProtKB-KW"/>
</dbReference>
<evidence type="ECO:0000256" key="4">
    <source>
        <dbReference type="ARBA" id="ARBA00022701"/>
    </source>
</evidence>
<evidence type="ECO:0000256" key="6">
    <source>
        <dbReference type="ARBA" id="ARBA00023212"/>
    </source>
</evidence>
<gene>
    <name evidence="7" type="ORF">OYC64_019102</name>
</gene>
<accession>A0ABD2GRW5</accession>
<evidence type="ECO:0008006" key="9">
    <source>
        <dbReference type="Google" id="ProtNLM"/>
    </source>
</evidence>
<sequence>MNKMKCQKAQAFSHLTPRLRPQVLIPNVKLDYSHVQSRCGSLDRRGYSARGGNVMIQNKKIDLSHVTSKCGSLDNIHHRPGGGHVRIETVKLDFKDKAQSKVGSLDITQHTPGGTRLPIESQKLMFRDQAKARVDHGADIVVRSSDLSAVVSPQRPRDSQLSSSGSLNVLESPQLATLAEDVTAALAKQGL</sequence>
<dbReference type="InterPro" id="IPR027324">
    <property type="entry name" value="MAP2/MAP4/Tau"/>
</dbReference>
<keyword evidence="4" id="KW-0493">Microtubule</keyword>
<organism evidence="7 8">
    <name type="scientific">Pagothenia borchgrevinki</name>
    <name type="common">Bald rockcod</name>
    <name type="synonym">Trematomus borchgrevinki</name>
    <dbReference type="NCBI Taxonomy" id="8213"/>
    <lineage>
        <taxon>Eukaryota</taxon>
        <taxon>Metazoa</taxon>
        <taxon>Chordata</taxon>
        <taxon>Craniata</taxon>
        <taxon>Vertebrata</taxon>
        <taxon>Euteleostomi</taxon>
        <taxon>Actinopterygii</taxon>
        <taxon>Neopterygii</taxon>
        <taxon>Teleostei</taxon>
        <taxon>Neoteleostei</taxon>
        <taxon>Acanthomorphata</taxon>
        <taxon>Eupercaria</taxon>
        <taxon>Perciformes</taxon>
        <taxon>Notothenioidei</taxon>
        <taxon>Nototheniidae</taxon>
        <taxon>Pagothenia</taxon>
    </lineage>
</organism>
<protein>
    <recommendedName>
        <fullName evidence="9">Microtubule-associated protein</fullName>
    </recommendedName>
</protein>
<keyword evidence="5" id="KW-0677">Repeat</keyword>
<keyword evidence="2" id="KW-0963">Cytoplasm</keyword>
<evidence type="ECO:0000313" key="8">
    <source>
        <dbReference type="Proteomes" id="UP001619887"/>
    </source>
</evidence>
<evidence type="ECO:0000256" key="3">
    <source>
        <dbReference type="ARBA" id="ARBA00022553"/>
    </source>
</evidence>
<comment type="caution">
    <text evidence="7">The sequence shown here is derived from an EMBL/GenBank/DDBJ whole genome shotgun (WGS) entry which is preliminary data.</text>
</comment>
<keyword evidence="8" id="KW-1185">Reference proteome</keyword>
<reference evidence="7 8" key="1">
    <citation type="journal article" date="2022" name="G3 (Bethesda)">
        <title>Evaluating Illumina-, Nanopore-, and PacBio-based genome assembly strategies with the bald notothen, Trematomus borchgrevinki.</title>
        <authorList>
            <person name="Rayamajhi N."/>
            <person name="Cheng C.C."/>
            <person name="Catchen J.M."/>
        </authorList>
    </citation>
    <scope>NUCLEOTIDE SEQUENCE [LARGE SCALE GENOMIC DNA]</scope>
    <source>
        <strain evidence="7">AGRC-2024</strain>
    </source>
</reference>
<dbReference type="Proteomes" id="UP001619887">
    <property type="component" value="Unassembled WGS sequence"/>
</dbReference>
<dbReference type="InterPro" id="IPR001084">
    <property type="entry name" value="MAP_tubulin-bd_rpt"/>
</dbReference>
<evidence type="ECO:0000256" key="1">
    <source>
        <dbReference type="ARBA" id="ARBA00004245"/>
    </source>
</evidence>
<dbReference type="Pfam" id="PF00418">
    <property type="entry name" value="Tubulin-binding"/>
    <property type="match status" value="3"/>
</dbReference>
<dbReference type="PROSITE" id="PS51491">
    <property type="entry name" value="TAU_MAP_2"/>
    <property type="match status" value="2"/>
</dbReference>
<reference evidence="7 8" key="2">
    <citation type="journal article" date="2024" name="G3 (Bethesda)">
        <title>The genome of the cryopelagic Antarctic bald notothen, Trematomus borchgrevinki.</title>
        <authorList>
            <person name="Rayamajhi N."/>
            <person name="Rivera-Colon A.G."/>
            <person name="Minhas B.F."/>
            <person name="Cheng C.C."/>
            <person name="Catchen J.M."/>
        </authorList>
    </citation>
    <scope>NUCLEOTIDE SEQUENCE [LARGE SCALE GENOMIC DNA]</scope>
    <source>
        <strain evidence="7">AGRC-2024</strain>
    </source>
</reference>
<keyword evidence="3" id="KW-0597">Phosphoprotein</keyword>
<evidence type="ECO:0000256" key="2">
    <source>
        <dbReference type="ARBA" id="ARBA00022490"/>
    </source>
</evidence>
<evidence type="ECO:0000313" key="7">
    <source>
        <dbReference type="EMBL" id="KAL3056548.1"/>
    </source>
</evidence>
<proteinExistence type="predicted"/>
<comment type="subcellular location">
    <subcellularLocation>
        <location evidence="1">Cytoplasm</location>
        <location evidence="1">Cytoskeleton</location>
    </subcellularLocation>
</comment>
<name>A0ABD2GRW5_PAGBO</name>
<dbReference type="PANTHER" id="PTHR11501:SF15">
    <property type="entry name" value="MICROTUBULE-ASSOCIATED PROTEIN 2"/>
    <property type="match status" value="1"/>
</dbReference>
<dbReference type="PANTHER" id="PTHR11501">
    <property type="entry name" value="MICROTUBULE-ASSOCIATED PROTEIN"/>
    <property type="match status" value="1"/>
</dbReference>
<keyword evidence="6" id="KW-0206">Cytoskeleton</keyword>
<dbReference type="AlphaFoldDB" id="A0ABD2GRW5"/>
<dbReference type="EMBL" id="JBIYXZ010002076">
    <property type="protein sequence ID" value="KAL3056548.1"/>
    <property type="molecule type" value="Genomic_DNA"/>
</dbReference>